<keyword evidence="2" id="KW-0378">Hydrolase</keyword>
<feature type="compositionally biased region" description="Basic residues" evidence="1">
    <location>
        <begin position="1"/>
        <end position="24"/>
    </location>
</feature>
<feature type="compositionally biased region" description="Basic and acidic residues" evidence="1">
    <location>
        <begin position="271"/>
        <end position="288"/>
    </location>
</feature>
<feature type="compositionally biased region" description="Basic residues" evidence="1">
    <location>
        <begin position="254"/>
        <end position="270"/>
    </location>
</feature>
<feature type="region of interest" description="Disordered" evidence="1">
    <location>
        <begin position="1"/>
        <end position="316"/>
    </location>
</feature>
<organism evidence="2">
    <name type="scientific">uncultured Thermomicrobiales bacterium</name>
    <dbReference type="NCBI Taxonomy" id="1645740"/>
    <lineage>
        <taxon>Bacteria</taxon>
        <taxon>Pseudomonadati</taxon>
        <taxon>Thermomicrobiota</taxon>
        <taxon>Thermomicrobia</taxon>
        <taxon>Thermomicrobiales</taxon>
        <taxon>environmental samples</taxon>
    </lineage>
</organism>
<dbReference type="GO" id="GO:0016787">
    <property type="term" value="F:hydrolase activity"/>
    <property type="evidence" value="ECO:0007669"/>
    <property type="project" value="UniProtKB-KW"/>
</dbReference>
<sequence length="316" mass="35399">ARCRVRSRSDRRHRERRDGRRRHRSPEVLRSARARGPAAGPDRPFRRPAAGVGTPGRRRRRRSGGGGAAAVAADPAVKDRLPGRQLPRGDGPPGPDPRPLLQVAGGDLRSRRHRRPAPAPGQHFSPRGRTGGGDRARGEGSGRGGGAGRRLRLRRLQRRLRPRAGPRRDQLLSRQIVRHLRRLRPLDRDQGRSAGSPGAARHRRRQRGTPPGLLDRRHGAPGPGTADLHLFGDDPPPRRRDLLRHQPPGPRRDAGRRRGRDRDLRHRRVHDPRPRRARAGLDPRRRPGDGGTGEGDGPAPRRPNRRPGRQWRVRPM</sequence>
<proteinExistence type="predicted"/>
<feature type="non-terminal residue" evidence="2">
    <location>
        <position position="316"/>
    </location>
</feature>
<reference evidence="2" key="1">
    <citation type="submission" date="2020-02" db="EMBL/GenBank/DDBJ databases">
        <authorList>
            <person name="Meier V. D."/>
        </authorList>
    </citation>
    <scope>NUCLEOTIDE SEQUENCE</scope>
    <source>
        <strain evidence="2">AVDCRST_MAG73</strain>
    </source>
</reference>
<feature type="compositionally biased region" description="Basic residues" evidence="1">
    <location>
        <begin position="302"/>
        <end position="316"/>
    </location>
</feature>
<feature type="compositionally biased region" description="Basic residues" evidence="1">
    <location>
        <begin position="149"/>
        <end position="165"/>
    </location>
</feature>
<feature type="non-terminal residue" evidence="2">
    <location>
        <position position="1"/>
    </location>
</feature>
<evidence type="ECO:0000256" key="1">
    <source>
        <dbReference type="SAM" id="MobiDB-lite"/>
    </source>
</evidence>
<protein>
    <submittedName>
        <fullName evidence="2">Fumarylacetoacetate (FAA) hydrolase</fullName>
    </submittedName>
</protein>
<accession>A0A6J4UR43</accession>
<dbReference type="AlphaFoldDB" id="A0A6J4UR43"/>
<name>A0A6J4UR43_9BACT</name>
<feature type="compositionally biased region" description="Basic and acidic residues" evidence="1">
    <location>
        <begin position="230"/>
        <end position="244"/>
    </location>
</feature>
<gene>
    <name evidence="2" type="ORF">AVDCRST_MAG73-3275</name>
</gene>
<evidence type="ECO:0000313" key="2">
    <source>
        <dbReference type="EMBL" id="CAA9555893.1"/>
    </source>
</evidence>
<feature type="compositionally biased region" description="Low complexity" evidence="1">
    <location>
        <begin position="34"/>
        <end position="52"/>
    </location>
</feature>
<dbReference type="EMBL" id="CADCWE010000217">
    <property type="protein sequence ID" value="CAA9555893.1"/>
    <property type="molecule type" value="Genomic_DNA"/>
</dbReference>